<dbReference type="AlphaFoldDB" id="F7T6S7"/>
<dbReference type="NCBIfam" id="TIGR01845">
    <property type="entry name" value="outer_NodT"/>
    <property type="match status" value="1"/>
</dbReference>
<comment type="similarity">
    <text evidence="1 2">Belongs to the outer membrane factor (OMF) (TC 1.B.17) family.</text>
</comment>
<protein>
    <submittedName>
        <fullName evidence="3">Efflux transporter outer membrane factor lipoprotein 5</fullName>
    </submittedName>
</protein>
<dbReference type="EMBL" id="AFRQ01000100">
    <property type="protein sequence ID" value="EGP44021.1"/>
    <property type="molecule type" value="Genomic_DNA"/>
</dbReference>
<evidence type="ECO:0000256" key="2">
    <source>
        <dbReference type="RuleBase" id="RU362097"/>
    </source>
</evidence>
<evidence type="ECO:0000313" key="4">
    <source>
        <dbReference type="Proteomes" id="UP000004853"/>
    </source>
</evidence>
<gene>
    <name evidence="3" type="ORF">AXXA_23305</name>
</gene>
<dbReference type="Proteomes" id="UP000004853">
    <property type="component" value="Unassembled WGS sequence"/>
</dbReference>
<name>F7T6S7_9BURK</name>
<dbReference type="SUPFAM" id="SSF56954">
    <property type="entry name" value="Outer membrane efflux proteins (OEP)"/>
    <property type="match status" value="1"/>
</dbReference>
<comment type="caution">
    <text evidence="3">The sequence shown here is derived from an EMBL/GenBank/DDBJ whole genome shotgun (WGS) entry which is preliminary data.</text>
</comment>
<reference evidence="3 4" key="1">
    <citation type="submission" date="2011-06" db="EMBL/GenBank/DDBJ databases">
        <authorList>
            <person name="Bador J."/>
            <person name="Amoureux L."/>
            <person name="Neuwirth C."/>
        </authorList>
    </citation>
    <scope>NUCLEOTIDE SEQUENCE [LARGE SCALE GENOMIC DNA]</scope>
    <source>
        <strain evidence="3 4">AXX-A</strain>
    </source>
</reference>
<keyword evidence="2" id="KW-1134">Transmembrane beta strand</keyword>
<keyword evidence="2" id="KW-0472">Membrane</keyword>
<organism evidence="3 4">
    <name type="scientific">Achromobacter insuavis AXX-A</name>
    <dbReference type="NCBI Taxonomy" id="1003200"/>
    <lineage>
        <taxon>Bacteria</taxon>
        <taxon>Pseudomonadati</taxon>
        <taxon>Pseudomonadota</taxon>
        <taxon>Betaproteobacteria</taxon>
        <taxon>Burkholderiales</taxon>
        <taxon>Alcaligenaceae</taxon>
        <taxon>Achromobacter</taxon>
    </lineage>
</organism>
<dbReference type="PATRIC" id="fig|1003200.3.peg.4614"/>
<feature type="chain" id="PRO_5001438795" evidence="2">
    <location>
        <begin position="32"/>
        <end position="495"/>
    </location>
</feature>
<dbReference type="InterPro" id="IPR003423">
    <property type="entry name" value="OMP_efflux"/>
</dbReference>
<accession>F7T6S7</accession>
<dbReference type="InterPro" id="IPR010131">
    <property type="entry name" value="MdtP/NodT-like"/>
</dbReference>
<keyword evidence="2" id="KW-0564">Palmitate</keyword>
<dbReference type="eggNOG" id="COG1538">
    <property type="taxonomic scope" value="Bacteria"/>
</dbReference>
<keyword evidence="2" id="KW-0732">Signal</keyword>
<dbReference type="GO" id="GO:0015562">
    <property type="term" value="F:efflux transmembrane transporter activity"/>
    <property type="evidence" value="ECO:0007669"/>
    <property type="project" value="InterPro"/>
</dbReference>
<evidence type="ECO:0000313" key="3">
    <source>
        <dbReference type="EMBL" id="EGP44021.1"/>
    </source>
</evidence>
<feature type="signal peptide" evidence="2">
    <location>
        <begin position="1"/>
        <end position="31"/>
    </location>
</feature>
<dbReference type="PANTHER" id="PTHR30203:SF33">
    <property type="entry name" value="BLR4455 PROTEIN"/>
    <property type="match status" value="1"/>
</dbReference>
<sequence>MKAAMPRPHLPFARRAALVAACALLPGCAVGPDFERPAAPPVSAYTAPADAAAGGAQPRLTDADIPAQWWRLFRSDALDALVRQALDASPTLEQARARLRQAGEDLNAETGGRLLPAVDANLSATRQKVDPSAYGVPVTEQPAPFTLYNASIDVSYTLDVFGGNRRALEGLAAQVDYQSHELQAARMTLAANVVTTAIRQADLAGRLADTRELLAAQQRQRDIMAQRLRAGGIAEADLRNQELLLAQTAATVPPLEYQLAQATHQLATYLGQPPAAWQAPPLRLADLALPAEIPTGVPSALTRQRPDILAAEALLHQASADVGVATANQYPRFTLTASFGSQRTRAGDITDGVNVWNLGLGLVQPLFHGGELRARKRSAEAAYEAAAAGYRQTVLDGFRQVADALRAVQTDAQAYDAYDTAWRRADDAARIARDRYQAGGISHLSLLDSQRQLLQTRIARSAADGARHADVAALLQALGGGWWNEPPAAPADPAP</sequence>
<evidence type="ECO:0000256" key="1">
    <source>
        <dbReference type="ARBA" id="ARBA00007613"/>
    </source>
</evidence>
<keyword evidence="2 3" id="KW-0449">Lipoprotein</keyword>
<proteinExistence type="inferred from homology"/>
<dbReference type="GO" id="GO:0005886">
    <property type="term" value="C:plasma membrane"/>
    <property type="evidence" value="ECO:0007669"/>
    <property type="project" value="UniProtKB-SubCell"/>
</dbReference>
<dbReference type="PANTHER" id="PTHR30203">
    <property type="entry name" value="OUTER MEMBRANE CATION EFFLUX PROTEIN"/>
    <property type="match status" value="1"/>
</dbReference>
<dbReference type="Gene3D" id="2.20.200.10">
    <property type="entry name" value="Outer membrane efflux proteins (OEP)"/>
    <property type="match status" value="1"/>
</dbReference>
<dbReference type="HOGENOM" id="CLU_012817_13_0_4"/>
<comment type="subcellular location">
    <subcellularLocation>
        <location evidence="2">Cell membrane</location>
        <topology evidence="2">Lipid-anchor</topology>
    </subcellularLocation>
</comment>
<keyword evidence="2" id="KW-0812">Transmembrane</keyword>
<dbReference type="Gene3D" id="1.20.1600.10">
    <property type="entry name" value="Outer membrane efflux proteins (OEP)"/>
    <property type="match status" value="1"/>
</dbReference>
<dbReference type="Pfam" id="PF02321">
    <property type="entry name" value="OEP"/>
    <property type="match status" value="2"/>
</dbReference>